<comment type="caution">
    <text evidence="9">The sequence shown here is derived from an EMBL/GenBank/DDBJ whole genome shotgun (WGS) entry which is preliminary data.</text>
</comment>
<evidence type="ECO:0000256" key="1">
    <source>
        <dbReference type="ARBA" id="ARBA00009998"/>
    </source>
</evidence>
<feature type="coiled-coil region" evidence="7">
    <location>
        <begin position="46"/>
        <end position="73"/>
    </location>
</feature>
<keyword evidence="5 6" id="KW-0269">Exonuclease</keyword>
<evidence type="ECO:0000256" key="2">
    <source>
        <dbReference type="ARBA" id="ARBA00022490"/>
    </source>
</evidence>
<dbReference type="GO" id="GO:0006308">
    <property type="term" value="P:DNA catabolic process"/>
    <property type="evidence" value="ECO:0007669"/>
    <property type="project" value="UniProtKB-UniRule"/>
</dbReference>
<dbReference type="EMBL" id="VOLQ01000049">
    <property type="protein sequence ID" value="TWX63202.1"/>
    <property type="molecule type" value="Genomic_DNA"/>
</dbReference>
<evidence type="ECO:0000256" key="7">
    <source>
        <dbReference type="SAM" id="Coils"/>
    </source>
</evidence>
<evidence type="ECO:0000313" key="10">
    <source>
        <dbReference type="Proteomes" id="UP000321525"/>
    </source>
</evidence>
<dbReference type="OrthoDB" id="5591562at2"/>
<organism evidence="9 11">
    <name type="scientific">Colwellia hornerae</name>
    <dbReference type="NCBI Taxonomy" id="89402"/>
    <lineage>
        <taxon>Bacteria</taxon>
        <taxon>Pseudomonadati</taxon>
        <taxon>Pseudomonadota</taxon>
        <taxon>Gammaproteobacteria</taxon>
        <taxon>Alteromonadales</taxon>
        <taxon>Colwelliaceae</taxon>
        <taxon>Colwellia</taxon>
    </lineage>
</organism>
<keyword evidence="10" id="KW-1185">Reference proteome</keyword>
<dbReference type="PANTHER" id="PTHR34137:SF1">
    <property type="entry name" value="EXODEOXYRIBONUCLEASE 7 SMALL SUBUNIT"/>
    <property type="match status" value="1"/>
</dbReference>
<reference evidence="9 11" key="1">
    <citation type="submission" date="2019-07" db="EMBL/GenBank/DDBJ databases">
        <title>Genomes of sea-ice associated Colwellia species.</title>
        <authorList>
            <person name="Bowman J.P."/>
        </authorList>
    </citation>
    <scope>NUCLEOTIDE SEQUENCE [LARGE SCALE GENOMIC DNA]</scope>
    <source>
        <strain evidence="8 10">ACAM 607</strain>
        <strain evidence="9 11">IC036</strain>
    </source>
</reference>
<evidence type="ECO:0000313" key="8">
    <source>
        <dbReference type="EMBL" id="TWX62819.1"/>
    </source>
</evidence>
<keyword evidence="7" id="KW-0175">Coiled coil</keyword>
<dbReference type="GO" id="GO:0008855">
    <property type="term" value="F:exodeoxyribonuclease VII activity"/>
    <property type="evidence" value="ECO:0007669"/>
    <property type="project" value="UniProtKB-UniRule"/>
</dbReference>
<dbReference type="Gene3D" id="1.10.287.1040">
    <property type="entry name" value="Exonuclease VII, small subunit"/>
    <property type="match status" value="1"/>
</dbReference>
<evidence type="ECO:0000256" key="5">
    <source>
        <dbReference type="ARBA" id="ARBA00022839"/>
    </source>
</evidence>
<dbReference type="Pfam" id="PF02609">
    <property type="entry name" value="Exonuc_VII_S"/>
    <property type="match status" value="1"/>
</dbReference>
<comment type="catalytic activity">
    <reaction evidence="6">
        <text>Exonucleolytic cleavage in either 5'- to 3'- or 3'- to 5'-direction to yield nucleoside 5'-phosphates.</text>
        <dbReference type="EC" id="3.1.11.6"/>
    </reaction>
</comment>
<keyword evidence="4 6" id="KW-0378">Hydrolase</keyword>
<dbReference type="PANTHER" id="PTHR34137">
    <property type="entry name" value="EXODEOXYRIBONUCLEASE 7 SMALL SUBUNIT"/>
    <property type="match status" value="1"/>
</dbReference>
<protein>
    <recommendedName>
        <fullName evidence="6">Exodeoxyribonuclease 7 small subunit</fullName>
        <ecNumber evidence="6">3.1.11.6</ecNumber>
    </recommendedName>
    <alternativeName>
        <fullName evidence="6">Exodeoxyribonuclease VII small subunit</fullName>
        <shortName evidence="6">Exonuclease VII small subunit</shortName>
    </alternativeName>
</protein>
<keyword evidence="2 6" id="KW-0963">Cytoplasm</keyword>
<keyword evidence="3 6" id="KW-0540">Nuclease</keyword>
<dbReference type="RefSeq" id="WP_146796003.1">
    <property type="nucleotide sequence ID" value="NZ_VOLP01000001.1"/>
</dbReference>
<dbReference type="EMBL" id="VOLR01000001">
    <property type="protein sequence ID" value="TWX62819.1"/>
    <property type="molecule type" value="Genomic_DNA"/>
</dbReference>
<evidence type="ECO:0000313" key="9">
    <source>
        <dbReference type="EMBL" id="TWX63202.1"/>
    </source>
</evidence>
<accession>A0A5C6Q330</accession>
<dbReference type="InterPro" id="IPR003761">
    <property type="entry name" value="Exonuc_VII_S"/>
</dbReference>
<dbReference type="SUPFAM" id="SSF116842">
    <property type="entry name" value="XseB-like"/>
    <property type="match status" value="1"/>
</dbReference>
<dbReference type="AlphaFoldDB" id="A0A5C6Q330"/>
<evidence type="ECO:0000256" key="6">
    <source>
        <dbReference type="HAMAP-Rule" id="MF_00337"/>
    </source>
</evidence>
<dbReference type="HAMAP" id="MF_00337">
    <property type="entry name" value="Exonuc_7_S"/>
    <property type="match status" value="1"/>
</dbReference>
<dbReference type="GO" id="GO:0009318">
    <property type="term" value="C:exodeoxyribonuclease VII complex"/>
    <property type="evidence" value="ECO:0007669"/>
    <property type="project" value="UniProtKB-UniRule"/>
</dbReference>
<evidence type="ECO:0000256" key="3">
    <source>
        <dbReference type="ARBA" id="ARBA00022722"/>
    </source>
</evidence>
<comment type="subcellular location">
    <subcellularLocation>
        <location evidence="6">Cytoplasm</location>
    </subcellularLocation>
</comment>
<comment type="similarity">
    <text evidence="1 6">Belongs to the XseB family.</text>
</comment>
<dbReference type="InterPro" id="IPR037004">
    <property type="entry name" value="Exonuc_VII_ssu_sf"/>
</dbReference>
<comment type="function">
    <text evidence="6">Bidirectionally degrades single-stranded DNA into large acid-insoluble oligonucleotides, which are then degraded further into small acid-soluble oligonucleotides.</text>
</comment>
<dbReference type="GO" id="GO:0005829">
    <property type="term" value="C:cytosol"/>
    <property type="evidence" value="ECO:0007669"/>
    <property type="project" value="TreeGrafter"/>
</dbReference>
<dbReference type="Proteomes" id="UP000321917">
    <property type="component" value="Unassembled WGS sequence"/>
</dbReference>
<comment type="subunit">
    <text evidence="6">Heterooligomer composed of large and small subunits.</text>
</comment>
<dbReference type="PIRSF" id="PIRSF006488">
    <property type="entry name" value="Exonuc_VII_S"/>
    <property type="match status" value="1"/>
</dbReference>
<dbReference type="Proteomes" id="UP000321525">
    <property type="component" value="Unassembled WGS sequence"/>
</dbReference>
<proteinExistence type="inferred from homology"/>
<name>A0A5C6Q330_9GAMM</name>
<gene>
    <name evidence="6" type="primary">xseB</name>
    <name evidence="8" type="ORF">ESZ26_00435</name>
    <name evidence="9" type="ORF">ESZ27_17495</name>
</gene>
<dbReference type="EC" id="3.1.11.6" evidence="6"/>
<evidence type="ECO:0000256" key="4">
    <source>
        <dbReference type="ARBA" id="ARBA00022801"/>
    </source>
</evidence>
<dbReference type="NCBIfam" id="NF002140">
    <property type="entry name" value="PRK00977.1-4"/>
    <property type="match status" value="1"/>
</dbReference>
<dbReference type="NCBIfam" id="TIGR01280">
    <property type="entry name" value="xseB"/>
    <property type="match status" value="1"/>
</dbReference>
<evidence type="ECO:0000313" key="11">
    <source>
        <dbReference type="Proteomes" id="UP000321917"/>
    </source>
</evidence>
<sequence length="87" mass="9744">MAKKKIENLSFEESLLELETIVQNLEQGALSLEDSMTLFERGLNLSQASQEKLKNAEQKIQILLTKNGKTQLENFENEGDSDSLGSN</sequence>